<accession>A0A812TYJ2</accession>
<evidence type="ECO:0000256" key="1">
    <source>
        <dbReference type="SAM" id="MobiDB-lite"/>
    </source>
</evidence>
<dbReference type="AlphaFoldDB" id="A0A812TYJ2"/>
<dbReference type="OrthoDB" id="10484711at2759"/>
<evidence type="ECO:0000313" key="3">
    <source>
        <dbReference type="Proteomes" id="UP000604046"/>
    </source>
</evidence>
<feature type="compositionally biased region" description="Gly residues" evidence="1">
    <location>
        <begin position="323"/>
        <end position="337"/>
    </location>
</feature>
<keyword evidence="3" id="KW-1185">Reference proteome</keyword>
<proteinExistence type="predicted"/>
<feature type="region of interest" description="Disordered" evidence="1">
    <location>
        <begin position="314"/>
        <end position="339"/>
    </location>
</feature>
<gene>
    <name evidence="2" type="ORF">SNAT2548_LOCUS31194</name>
</gene>
<protein>
    <submittedName>
        <fullName evidence="2">Uncharacterized protein</fullName>
    </submittedName>
</protein>
<dbReference type="EMBL" id="CAJNDS010002645">
    <property type="protein sequence ID" value="CAE7555260.1"/>
    <property type="molecule type" value="Genomic_DNA"/>
</dbReference>
<organism evidence="2 3">
    <name type="scientific">Symbiodinium natans</name>
    <dbReference type="NCBI Taxonomy" id="878477"/>
    <lineage>
        <taxon>Eukaryota</taxon>
        <taxon>Sar</taxon>
        <taxon>Alveolata</taxon>
        <taxon>Dinophyceae</taxon>
        <taxon>Suessiales</taxon>
        <taxon>Symbiodiniaceae</taxon>
        <taxon>Symbiodinium</taxon>
    </lineage>
</organism>
<comment type="caution">
    <text evidence="2">The sequence shown here is derived from an EMBL/GenBank/DDBJ whole genome shotgun (WGS) entry which is preliminary data.</text>
</comment>
<evidence type="ECO:0000313" key="2">
    <source>
        <dbReference type="EMBL" id="CAE7555260.1"/>
    </source>
</evidence>
<name>A0A812TYJ2_9DINO</name>
<sequence>MQEGPWTNAAAEDVEQHASCAKVLVNGEFLLWWALFYGCPAEIALCLLKHNPDAATRPRPSSAEPVFLALASGHSLAVFDALLALAQPQQALRSNLRPSLQLLQKLGHTGVAQACKTRPFADADGLLHVCLRLGAPEALLERLVEIRPDLVTSATLLEALQRPTCSVKSAKLWRRLAELEPSGKLVALRAIRRTVGSPMLERTAQAPCYAHGDATYDPWANQDPWAVHQMYPVPAPPLPPIAVLNSGHTGETPSPISHDVRSAFLAEFGLTTSHEEESQMEMREMLEEELDRGPSARPAEVRRLLQKLAGAAQHPIAAQQNPGKGGKGGLGKGGKGQTHGPVYPAQMAAVNSCPAAVTRMLFAQWPEVARCPIPMELGHVMRLRRHTFSTSNPTYLNHLLTHDVQHSLSESRHGLDAVLNKELVLAAQEVVMFAPELVQSSACAQLLERCPSDEKWLAVKEFWLGLWQSVEATEAVSESCFQALVNRTSNNRLQLCRDTLPVICRKNPRWLVEGPRPHAWLCHFLAEAGRSKQEVMLPERDWARERLLHMAHAVLENLRNRNGQGLGNL</sequence>
<dbReference type="Proteomes" id="UP000604046">
    <property type="component" value="Unassembled WGS sequence"/>
</dbReference>
<reference evidence="2" key="1">
    <citation type="submission" date="2021-02" db="EMBL/GenBank/DDBJ databases">
        <authorList>
            <person name="Dougan E. K."/>
            <person name="Rhodes N."/>
            <person name="Thang M."/>
            <person name="Chan C."/>
        </authorList>
    </citation>
    <scope>NUCLEOTIDE SEQUENCE</scope>
</reference>